<dbReference type="GO" id="GO:0005524">
    <property type="term" value="F:ATP binding"/>
    <property type="evidence" value="ECO:0007669"/>
    <property type="project" value="UniProtKB-KW"/>
</dbReference>
<dbReference type="GO" id="GO:0016020">
    <property type="term" value="C:membrane"/>
    <property type="evidence" value="ECO:0007669"/>
    <property type="project" value="UniProtKB-SubCell"/>
</dbReference>
<dbReference type="PROSITE" id="PS51459">
    <property type="entry name" value="FIDO"/>
    <property type="match status" value="1"/>
</dbReference>
<feature type="transmembrane region" description="Helical" evidence="22">
    <location>
        <begin position="6"/>
        <end position="23"/>
    </location>
</feature>
<dbReference type="InterPro" id="IPR003812">
    <property type="entry name" value="Fido"/>
</dbReference>
<name>A0A979FYK1_HYAAZ</name>
<feature type="glycosylation site" description="N-linked (GlcNAc...) asparagine" evidence="20">
    <location>
        <position position="242"/>
    </location>
</feature>
<dbReference type="Gene3D" id="1.25.40.10">
    <property type="entry name" value="Tetratricopeptide repeat domain"/>
    <property type="match status" value="1"/>
</dbReference>
<dbReference type="RefSeq" id="XP_047741674.1">
    <property type="nucleotide sequence ID" value="XM_047885718.1"/>
</dbReference>
<dbReference type="SUPFAM" id="SSF140931">
    <property type="entry name" value="Fic-like"/>
    <property type="match status" value="1"/>
</dbReference>
<keyword evidence="6 25" id="KW-0548">Nucleotidyltransferase</keyword>
<dbReference type="PANTHER" id="PTHR13504">
    <property type="entry name" value="FIDO DOMAIN-CONTAINING PROTEIN DDB_G0283145"/>
    <property type="match status" value="1"/>
</dbReference>
<evidence type="ECO:0000256" key="15">
    <source>
        <dbReference type="ARBA" id="ARBA00047939"/>
    </source>
</evidence>
<accession>A0A979FYK1</accession>
<dbReference type="InterPro" id="IPR040198">
    <property type="entry name" value="Fido_containing"/>
</dbReference>
<dbReference type="SUPFAM" id="SSF48452">
    <property type="entry name" value="TPR-like"/>
    <property type="match status" value="1"/>
</dbReference>
<evidence type="ECO:0000256" key="6">
    <source>
        <dbReference type="ARBA" id="ARBA00022695"/>
    </source>
</evidence>
<protein>
    <recommendedName>
        <fullName evidence="3">Protein adenylyltransferase Fic</fullName>
        <ecNumber evidence="14">2.7.7.108</ecNumber>
    </recommendedName>
    <alternativeName>
        <fullName evidence="13">De-AMPylase Fic</fullName>
    </alternativeName>
</protein>
<evidence type="ECO:0000256" key="18">
    <source>
        <dbReference type="PIRSR" id="PIRSR640198-1"/>
    </source>
</evidence>
<proteinExistence type="inferred from homology"/>
<reference evidence="25" key="1">
    <citation type="submission" date="2025-08" db="UniProtKB">
        <authorList>
            <consortium name="RefSeq"/>
        </authorList>
    </citation>
    <scope>IDENTIFICATION</scope>
    <source>
        <tissue evidence="25">Whole organism</tissue>
    </source>
</reference>
<evidence type="ECO:0000256" key="4">
    <source>
        <dbReference type="ARBA" id="ARBA00022679"/>
    </source>
</evidence>
<dbReference type="Proteomes" id="UP000694843">
    <property type="component" value="Unplaced"/>
</dbReference>
<feature type="domain" description="Fido" evidence="23">
    <location>
        <begin position="252"/>
        <end position="387"/>
    </location>
</feature>
<keyword evidence="11 22" id="KW-1133">Transmembrane helix</keyword>
<evidence type="ECO:0000256" key="9">
    <source>
        <dbReference type="ARBA" id="ARBA00022803"/>
    </source>
</evidence>
<keyword evidence="12 22" id="KW-0472">Membrane</keyword>
<keyword evidence="8 19" id="KW-0547">Nucleotide-binding</keyword>
<dbReference type="EC" id="2.7.7.108" evidence="14"/>
<comment type="catalytic activity">
    <reaction evidence="16">
        <text>L-tyrosyl-[protein] + ATP = O-(5'-adenylyl)-L-tyrosyl-[protein] + diphosphate</text>
        <dbReference type="Rhea" id="RHEA:54288"/>
        <dbReference type="Rhea" id="RHEA-COMP:10136"/>
        <dbReference type="Rhea" id="RHEA-COMP:13846"/>
        <dbReference type="ChEBI" id="CHEBI:30616"/>
        <dbReference type="ChEBI" id="CHEBI:33019"/>
        <dbReference type="ChEBI" id="CHEBI:46858"/>
        <dbReference type="ChEBI" id="CHEBI:83624"/>
        <dbReference type="EC" id="2.7.7.108"/>
    </reaction>
</comment>
<keyword evidence="4" id="KW-0808">Transferase</keyword>
<dbReference type="Gene3D" id="1.10.3290.10">
    <property type="entry name" value="Fido-like domain"/>
    <property type="match status" value="1"/>
</dbReference>
<evidence type="ECO:0000256" key="1">
    <source>
        <dbReference type="ARBA" id="ARBA00004167"/>
    </source>
</evidence>
<evidence type="ECO:0000256" key="17">
    <source>
        <dbReference type="ARBA" id="ARBA00049297"/>
    </source>
</evidence>
<feature type="binding site" evidence="19">
    <location>
        <begin position="283"/>
        <end position="286"/>
    </location>
    <ligand>
        <name>ATP</name>
        <dbReference type="ChEBI" id="CHEBI:30616"/>
    </ligand>
</feature>
<evidence type="ECO:0000259" key="23">
    <source>
        <dbReference type="PROSITE" id="PS51459"/>
    </source>
</evidence>
<evidence type="ECO:0000256" key="2">
    <source>
        <dbReference type="ARBA" id="ARBA00009742"/>
    </source>
</evidence>
<keyword evidence="5 22" id="KW-0812">Transmembrane</keyword>
<evidence type="ECO:0000256" key="22">
    <source>
        <dbReference type="SAM" id="Phobius"/>
    </source>
</evidence>
<evidence type="ECO:0000256" key="14">
    <source>
        <dbReference type="ARBA" id="ARBA00034531"/>
    </source>
</evidence>
<evidence type="ECO:0000256" key="8">
    <source>
        <dbReference type="ARBA" id="ARBA00022741"/>
    </source>
</evidence>
<evidence type="ECO:0000256" key="20">
    <source>
        <dbReference type="PIRSR" id="PIRSR640198-4"/>
    </source>
</evidence>
<dbReference type="InterPro" id="IPR011990">
    <property type="entry name" value="TPR-like_helical_dom_sf"/>
</dbReference>
<gene>
    <name evidence="25" type="primary">LOC108680047</name>
</gene>
<evidence type="ECO:0000313" key="25">
    <source>
        <dbReference type="RefSeq" id="XP_047741674.1"/>
    </source>
</evidence>
<dbReference type="KEGG" id="hazt:108680047"/>
<evidence type="ECO:0000256" key="16">
    <source>
        <dbReference type="ARBA" id="ARBA00048696"/>
    </source>
</evidence>
<organism evidence="24 25">
    <name type="scientific">Hyalella azteca</name>
    <name type="common">Amphipod</name>
    <dbReference type="NCBI Taxonomy" id="294128"/>
    <lineage>
        <taxon>Eukaryota</taxon>
        <taxon>Metazoa</taxon>
        <taxon>Ecdysozoa</taxon>
        <taxon>Arthropoda</taxon>
        <taxon>Crustacea</taxon>
        <taxon>Multicrustacea</taxon>
        <taxon>Malacostraca</taxon>
        <taxon>Eumalacostraca</taxon>
        <taxon>Peracarida</taxon>
        <taxon>Amphipoda</taxon>
        <taxon>Senticaudata</taxon>
        <taxon>Talitrida</taxon>
        <taxon>Talitroidea</taxon>
        <taxon>Hyalellidae</taxon>
        <taxon>Hyalella</taxon>
    </lineage>
</organism>
<keyword evidence="24" id="KW-1185">Reference proteome</keyword>
<comment type="catalytic activity">
    <reaction evidence="17">
        <text>3-O-(5'-adenylyl)-L-threonyl-[protein] + H2O = L-threonyl-[protein] + AMP + H(+)</text>
        <dbReference type="Rhea" id="RHEA:55932"/>
        <dbReference type="Rhea" id="RHEA-COMP:11060"/>
        <dbReference type="Rhea" id="RHEA-COMP:13847"/>
        <dbReference type="ChEBI" id="CHEBI:15377"/>
        <dbReference type="ChEBI" id="CHEBI:15378"/>
        <dbReference type="ChEBI" id="CHEBI:30013"/>
        <dbReference type="ChEBI" id="CHEBI:138113"/>
        <dbReference type="ChEBI" id="CHEBI:456215"/>
    </reaction>
</comment>
<keyword evidence="10 19" id="KW-0067">ATP-binding</keyword>
<dbReference type="Pfam" id="PF02661">
    <property type="entry name" value="Fic"/>
    <property type="match status" value="1"/>
</dbReference>
<evidence type="ECO:0000256" key="19">
    <source>
        <dbReference type="PIRSR" id="PIRSR640198-2"/>
    </source>
</evidence>
<keyword evidence="9" id="KW-0802">TPR repeat</keyword>
<comment type="similarity">
    <text evidence="2">Belongs to the fic family.</text>
</comment>
<dbReference type="GO" id="GO:0070733">
    <property type="term" value="F:AMPylase activity"/>
    <property type="evidence" value="ECO:0007669"/>
    <property type="project" value="UniProtKB-EC"/>
</dbReference>
<sequence length="635" mass="71471">MNWQTFILIFTAELISGLMLLLLKNYLGGLSSSLSIFDINFNKEVSSFPKHFNFLLDEDYQSLVTREPPELNRALAKKESSDLEQKNDLNEAESCIRASERLIQVGRYEKAGKLLERAVALAPTLPQALLALGEHLERQEGDLVRADLFYVRALMLAPDNPRAISVLYHHLSVLYHHLSAVPSPQCCTITSVCCTITSVLYHHLSVLYHHLSDALTGLSVAGKGVAEHTEVLGVASALRYINSSLLHRVGAITLQDILDIHLRVLGHTDPPAAGHLRTSQVFVGPHLPPAPPRLEELMHQFVSWLNDPASLALHPVRYAALAHYQLVYIHPFVDGNGRTARLLMNFLLMQAGYPAIIIRHQDRLEYYDTLQAANEGDTRPFVRFIAHCTEKTLDVYLWATRDASRAIDQDPKPAIRPVKALPGSSRLPDDLQDRWKMPYSPPDVSHDDIQDRRKMATSSMDVSQDDGFLDADEEEVELMLLDELTEKQRLFEDSEHLFERNKPLIGHAGADHDPAAGEGRVNKVVAQPALVEAHNELQYKPSDIASRHNIDSNIDKKSLKPWKVSLEDPLLIENARLDHAGHLFVQQDRQDAAPHRWLSGQDLSGSDYQRSSRYYSRHYLRPDVIHGEHGTPRGL</sequence>
<evidence type="ECO:0000256" key="5">
    <source>
        <dbReference type="ARBA" id="ARBA00022692"/>
    </source>
</evidence>
<feature type="binding site" evidence="19">
    <location>
        <position position="374"/>
    </location>
    <ligand>
        <name>ATP</name>
        <dbReference type="ChEBI" id="CHEBI:30616"/>
    </ligand>
</feature>
<evidence type="ECO:0000256" key="3">
    <source>
        <dbReference type="ARBA" id="ARBA00014915"/>
    </source>
</evidence>
<dbReference type="OrthoDB" id="439046at2759"/>
<evidence type="ECO:0000256" key="13">
    <source>
        <dbReference type="ARBA" id="ARBA00030885"/>
    </source>
</evidence>
<dbReference type="GeneID" id="108680047"/>
<feature type="active site" evidence="18">
    <location>
        <position position="330"/>
    </location>
</feature>
<keyword evidence="7" id="KW-0677">Repeat</keyword>
<evidence type="ECO:0000256" key="12">
    <source>
        <dbReference type="ARBA" id="ARBA00023136"/>
    </source>
</evidence>
<comment type="subcellular location">
    <subcellularLocation>
        <location evidence="1">Membrane</location>
        <topology evidence="1">Single-pass membrane protein</topology>
    </subcellularLocation>
</comment>
<evidence type="ECO:0000256" key="11">
    <source>
        <dbReference type="ARBA" id="ARBA00022989"/>
    </source>
</evidence>
<feature type="binding site" evidence="19">
    <location>
        <begin position="334"/>
        <end position="341"/>
    </location>
    <ligand>
        <name>ATP</name>
        <dbReference type="ChEBI" id="CHEBI:30616"/>
    </ligand>
</feature>
<evidence type="ECO:0000256" key="21">
    <source>
        <dbReference type="SAM" id="MobiDB-lite"/>
    </source>
</evidence>
<dbReference type="PANTHER" id="PTHR13504:SF34">
    <property type="entry name" value="PROTEIN ADENYLYLTRANSFERASE FICD"/>
    <property type="match status" value="1"/>
</dbReference>
<dbReference type="InterPro" id="IPR036597">
    <property type="entry name" value="Fido-like_dom_sf"/>
</dbReference>
<evidence type="ECO:0000256" key="7">
    <source>
        <dbReference type="ARBA" id="ARBA00022737"/>
    </source>
</evidence>
<dbReference type="CTD" id="33897"/>
<feature type="region of interest" description="Disordered" evidence="21">
    <location>
        <begin position="409"/>
        <end position="433"/>
    </location>
</feature>
<comment type="catalytic activity">
    <reaction evidence="15">
        <text>L-threonyl-[protein] + ATP = 3-O-(5'-adenylyl)-L-threonyl-[protein] + diphosphate</text>
        <dbReference type="Rhea" id="RHEA:54292"/>
        <dbReference type="Rhea" id="RHEA-COMP:11060"/>
        <dbReference type="Rhea" id="RHEA-COMP:13847"/>
        <dbReference type="ChEBI" id="CHEBI:30013"/>
        <dbReference type="ChEBI" id="CHEBI:30616"/>
        <dbReference type="ChEBI" id="CHEBI:33019"/>
        <dbReference type="ChEBI" id="CHEBI:138113"/>
        <dbReference type="EC" id="2.7.7.108"/>
    </reaction>
</comment>
<feature type="binding site" evidence="19">
    <location>
        <begin position="366"/>
        <end position="367"/>
    </location>
    <ligand>
        <name>ATP</name>
        <dbReference type="ChEBI" id="CHEBI:30616"/>
    </ligand>
</feature>
<evidence type="ECO:0000256" key="10">
    <source>
        <dbReference type="ARBA" id="ARBA00022840"/>
    </source>
</evidence>
<evidence type="ECO:0000313" key="24">
    <source>
        <dbReference type="Proteomes" id="UP000694843"/>
    </source>
</evidence>
<dbReference type="AlphaFoldDB" id="A0A979FYK1"/>